<name>A0AA38L2S1_TAXCH</name>
<evidence type="ECO:0000313" key="5">
    <source>
        <dbReference type="Proteomes" id="UP000824469"/>
    </source>
</evidence>
<dbReference type="PANTHER" id="PTHR12303:SF6">
    <property type="entry name" value="CARNOSINE N-METHYLTRANSFERASE"/>
    <property type="match status" value="1"/>
</dbReference>
<dbReference type="GO" id="GO:0032259">
    <property type="term" value="P:methylation"/>
    <property type="evidence" value="ECO:0007669"/>
    <property type="project" value="UniProtKB-KW"/>
</dbReference>
<keyword evidence="5" id="KW-1185">Reference proteome</keyword>
<dbReference type="Proteomes" id="UP000824469">
    <property type="component" value="Unassembled WGS sequence"/>
</dbReference>
<dbReference type="SMART" id="SM01296">
    <property type="entry name" value="N2227"/>
    <property type="match status" value="1"/>
</dbReference>
<evidence type="ECO:0000256" key="1">
    <source>
        <dbReference type="ARBA" id="ARBA00022603"/>
    </source>
</evidence>
<dbReference type="PANTHER" id="PTHR12303">
    <property type="entry name" value="CARNOSINE N-METHYLTRANSFERASE"/>
    <property type="match status" value="1"/>
</dbReference>
<dbReference type="Pfam" id="PF07942">
    <property type="entry name" value="CARME"/>
    <property type="match status" value="1"/>
</dbReference>
<dbReference type="InterPro" id="IPR012901">
    <property type="entry name" value="CARME"/>
</dbReference>
<comment type="caution">
    <text evidence="4">The sequence shown here is derived from an EMBL/GenBank/DDBJ whole genome shotgun (WGS) entry which is preliminary data.</text>
</comment>
<protein>
    <submittedName>
        <fullName evidence="4">Uncharacterized protein</fullName>
    </submittedName>
</protein>
<dbReference type="GO" id="GO:0008757">
    <property type="term" value="F:S-adenosylmethionine-dependent methyltransferase activity"/>
    <property type="evidence" value="ECO:0007669"/>
    <property type="project" value="InterPro"/>
</dbReference>
<proteinExistence type="predicted"/>
<gene>
    <name evidence="4" type="ORF">KI387_036378</name>
</gene>
<keyword evidence="3" id="KW-0949">S-adenosyl-L-methionine</keyword>
<reference evidence="4 5" key="1">
    <citation type="journal article" date="2021" name="Nat. Plants">
        <title>The Taxus genome provides insights into paclitaxel biosynthesis.</title>
        <authorList>
            <person name="Xiong X."/>
            <person name="Gou J."/>
            <person name="Liao Q."/>
            <person name="Li Y."/>
            <person name="Zhou Q."/>
            <person name="Bi G."/>
            <person name="Li C."/>
            <person name="Du R."/>
            <person name="Wang X."/>
            <person name="Sun T."/>
            <person name="Guo L."/>
            <person name="Liang H."/>
            <person name="Lu P."/>
            <person name="Wu Y."/>
            <person name="Zhang Z."/>
            <person name="Ro D.K."/>
            <person name="Shang Y."/>
            <person name="Huang S."/>
            <person name="Yan J."/>
        </authorList>
    </citation>
    <scope>NUCLEOTIDE SEQUENCE [LARGE SCALE GENOMIC DNA]</scope>
    <source>
        <strain evidence="4">Ta-2019</strain>
    </source>
</reference>
<evidence type="ECO:0000256" key="3">
    <source>
        <dbReference type="ARBA" id="ARBA00022691"/>
    </source>
</evidence>
<accession>A0AA38L2S1</accession>
<feature type="non-terminal residue" evidence="4">
    <location>
        <position position="1"/>
    </location>
</feature>
<evidence type="ECO:0000256" key="2">
    <source>
        <dbReference type="ARBA" id="ARBA00022679"/>
    </source>
</evidence>
<evidence type="ECO:0000313" key="4">
    <source>
        <dbReference type="EMBL" id="KAH9308467.1"/>
    </source>
</evidence>
<keyword evidence="2" id="KW-0808">Transferase</keyword>
<keyword evidence="1" id="KW-0489">Methyltransferase</keyword>
<dbReference type="EMBL" id="JAHRHJ020000007">
    <property type="protein sequence ID" value="KAH9308467.1"/>
    <property type="molecule type" value="Genomic_DNA"/>
</dbReference>
<sequence length="298" mass="33238">MSRDEDAEIQKNYQHSHCIVPQSAERQQTLSGFYEMQDNVEQPLLSVNPFHTTNGTHGMLNTILQEMSSENSRSNETKVTDASVLSERNPYQVPSFSPDGNSTSYVRYDVQLNADIGDGNRNASVPTGNHDLVSNDRDKALYTTFEPVTLDCIRGAGCCKHEPNVSASSMREDFNQQSTCYSVSVSNGKANCTAFDSRDPAFQLRTSPADVDKVRCILRNIVRDWAPEGAIERNQCYQPVLDELQRHFPNRSRDKPPSCLVPGAGLARLALEISLLGFVSQGNEFSYYMMICSSFILN</sequence>
<dbReference type="AlphaFoldDB" id="A0AA38L2S1"/>
<organism evidence="4 5">
    <name type="scientific">Taxus chinensis</name>
    <name type="common">Chinese yew</name>
    <name type="synonym">Taxus wallichiana var. chinensis</name>
    <dbReference type="NCBI Taxonomy" id="29808"/>
    <lineage>
        <taxon>Eukaryota</taxon>
        <taxon>Viridiplantae</taxon>
        <taxon>Streptophyta</taxon>
        <taxon>Embryophyta</taxon>
        <taxon>Tracheophyta</taxon>
        <taxon>Spermatophyta</taxon>
        <taxon>Pinopsida</taxon>
        <taxon>Pinidae</taxon>
        <taxon>Conifers II</taxon>
        <taxon>Cupressales</taxon>
        <taxon>Taxaceae</taxon>
        <taxon>Taxus</taxon>
    </lineage>
</organism>